<dbReference type="PANTHER" id="PTHR10996">
    <property type="entry name" value="2-HYDROXYACID DEHYDROGENASE-RELATED"/>
    <property type="match status" value="1"/>
</dbReference>
<feature type="domain" description="D-isomer specific 2-hydroxyacid dehydrogenase NAD-binding" evidence="6">
    <location>
        <begin position="121"/>
        <end position="293"/>
    </location>
</feature>
<accession>A0A383UNY7</accession>
<evidence type="ECO:0000256" key="1">
    <source>
        <dbReference type="ARBA" id="ARBA00005854"/>
    </source>
</evidence>
<evidence type="ECO:0000256" key="2">
    <source>
        <dbReference type="ARBA" id="ARBA00023002"/>
    </source>
</evidence>
<evidence type="ECO:0000313" key="7">
    <source>
        <dbReference type="EMBL" id="SZF02034.1"/>
    </source>
</evidence>
<comment type="similarity">
    <text evidence="1 4">Belongs to the D-isomer specific 2-hydroxyacid dehydrogenase family.</text>
</comment>
<dbReference type="InterPro" id="IPR006140">
    <property type="entry name" value="D-isomer_DH_NAD-bd"/>
</dbReference>
<evidence type="ECO:0000259" key="5">
    <source>
        <dbReference type="Pfam" id="PF00389"/>
    </source>
</evidence>
<evidence type="ECO:0000256" key="4">
    <source>
        <dbReference type="RuleBase" id="RU003719"/>
    </source>
</evidence>
<dbReference type="CDD" id="cd12168">
    <property type="entry name" value="Mand_dh_like"/>
    <property type="match status" value="1"/>
</dbReference>
<dbReference type="InterPro" id="IPR036291">
    <property type="entry name" value="NAD(P)-bd_dom_sf"/>
</dbReference>
<evidence type="ECO:0000313" key="8">
    <source>
        <dbReference type="Proteomes" id="UP000275772"/>
    </source>
</evidence>
<evidence type="ECO:0008006" key="9">
    <source>
        <dbReference type="Google" id="ProtNLM"/>
    </source>
</evidence>
<reference evidence="7 8" key="1">
    <citation type="submission" date="2017-11" db="EMBL/GenBank/DDBJ databases">
        <authorList>
            <person name="Kracher B."/>
        </authorList>
    </citation>
    <scope>NUCLEOTIDE SEQUENCE [LARGE SCALE GENOMIC DNA]</scope>
    <source>
        <strain evidence="7 8">RACE1</strain>
    </source>
</reference>
<sequence>MSLPTVLLVYKIIHTVDEWNDLSRIATLKVFNGNSRQDFLKSCEDGEFNEVTIIYYSNESVRLIGQLDQELLFKLPPSIRYICHHGAGYDSIDIAACTERSIQVSHTPIAVNKSTADMTLFLILGALRRIHVPYLAVRAGQWRGSTQLGHDPENKLLGILGMGGIGQEVAKRAKAFGMKVQYHNRSRLVPELEQGADYVSFEHLIKTSDILSLNCSLNKATIGIVGKDELAQMKQGVIVVNTARGKLIDEFALVKALESGKVFSAGLDVFEKEPSIDDTLLSSPNVVLTPHIGTATVETQRAMELLVLQNIENALKTDALVTQVQEQIQA</sequence>
<dbReference type="InterPro" id="IPR050223">
    <property type="entry name" value="D-isomer_2-hydroxyacid_DH"/>
</dbReference>
<evidence type="ECO:0000259" key="6">
    <source>
        <dbReference type="Pfam" id="PF02826"/>
    </source>
</evidence>
<dbReference type="PROSITE" id="PS00671">
    <property type="entry name" value="D_2_HYDROXYACID_DH_3"/>
    <property type="match status" value="1"/>
</dbReference>
<dbReference type="Pfam" id="PF02826">
    <property type="entry name" value="2-Hacid_dh_C"/>
    <property type="match status" value="1"/>
</dbReference>
<dbReference type="Proteomes" id="UP000275772">
    <property type="component" value="Unassembled WGS sequence"/>
</dbReference>
<proteinExistence type="inferred from homology"/>
<dbReference type="InterPro" id="IPR006139">
    <property type="entry name" value="D-isomer_2_OHA_DH_cat_dom"/>
</dbReference>
<dbReference type="Pfam" id="PF00389">
    <property type="entry name" value="2-Hacid_dh"/>
    <property type="match status" value="1"/>
</dbReference>
<name>A0A383UNY7_BLUHO</name>
<dbReference type="VEuPathDB" id="FungiDB:BLGHR1_12811"/>
<keyword evidence="2 4" id="KW-0560">Oxidoreductase</keyword>
<dbReference type="InterPro" id="IPR029753">
    <property type="entry name" value="D-isomer_DH_CS"/>
</dbReference>
<dbReference type="SUPFAM" id="SSF51735">
    <property type="entry name" value="NAD(P)-binding Rossmann-fold domains"/>
    <property type="match status" value="1"/>
</dbReference>
<dbReference type="PROSITE" id="PS00065">
    <property type="entry name" value="D_2_HYDROXYACID_DH_1"/>
    <property type="match status" value="1"/>
</dbReference>
<dbReference type="EMBL" id="UNSH01000041">
    <property type="protein sequence ID" value="SZF02034.1"/>
    <property type="molecule type" value="Genomic_DNA"/>
</dbReference>
<protein>
    <recommendedName>
        <fullName evidence="9">Hydroxyphenylpyruvate reductase</fullName>
    </recommendedName>
</protein>
<dbReference type="InterPro" id="IPR029752">
    <property type="entry name" value="D-isomer_DH_CS1"/>
</dbReference>
<dbReference type="GO" id="GO:0005829">
    <property type="term" value="C:cytosol"/>
    <property type="evidence" value="ECO:0007669"/>
    <property type="project" value="TreeGrafter"/>
</dbReference>
<dbReference type="Gene3D" id="3.40.50.720">
    <property type="entry name" value="NAD(P)-binding Rossmann-like Domain"/>
    <property type="match status" value="2"/>
</dbReference>
<dbReference type="SUPFAM" id="SSF52283">
    <property type="entry name" value="Formate/glycerate dehydrogenase catalytic domain-like"/>
    <property type="match status" value="1"/>
</dbReference>
<dbReference type="GO" id="GO:0030267">
    <property type="term" value="F:glyoxylate reductase (NADPH) activity"/>
    <property type="evidence" value="ECO:0007669"/>
    <property type="project" value="TreeGrafter"/>
</dbReference>
<dbReference type="FunFam" id="3.40.50.720:FF:000203">
    <property type="entry name" value="D-3-phosphoglycerate dehydrogenase (SerA)"/>
    <property type="match status" value="1"/>
</dbReference>
<dbReference type="AlphaFoldDB" id="A0A383UNY7"/>
<keyword evidence="3" id="KW-0520">NAD</keyword>
<dbReference type="GO" id="GO:0051287">
    <property type="term" value="F:NAD binding"/>
    <property type="evidence" value="ECO:0007669"/>
    <property type="project" value="InterPro"/>
</dbReference>
<dbReference type="GO" id="GO:0016618">
    <property type="term" value="F:hydroxypyruvate reductase [NAD(P)H] activity"/>
    <property type="evidence" value="ECO:0007669"/>
    <property type="project" value="TreeGrafter"/>
</dbReference>
<dbReference type="PANTHER" id="PTHR10996:SF257">
    <property type="entry name" value="GLYOXYLATE REDUCTASE 1"/>
    <property type="match status" value="1"/>
</dbReference>
<feature type="domain" description="D-isomer specific 2-hydroxyacid dehydrogenase catalytic" evidence="5">
    <location>
        <begin position="27"/>
        <end position="324"/>
    </location>
</feature>
<organism evidence="7 8">
    <name type="scientific">Blumeria hordei</name>
    <name type="common">Barley powdery mildew</name>
    <name type="synonym">Blumeria graminis f. sp. hordei</name>
    <dbReference type="NCBI Taxonomy" id="2867405"/>
    <lineage>
        <taxon>Eukaryota</taxon>
        <taxon>Fungi</taxon>
        <taxon>Dikarya</taxon>
        <taxon>Ascomycota</taxon>
        <taxon>Pezizomycotina</taxon>
        <taxon>Leotiomycetes</taxon>
        <taxon>Erysiphales</taxon>
        <taxon>Erysiphaceae</taxon>
        <taxon>Blumeria</taxon>
    </lineage>
</organism>
<evidence type="ECO:0000256" key="3">
    <source>
        <dbReference type="ARBA" id="ARBA00023027"/>
    </source>
</evidence>
<gene>
    <name evidence="7" type="ORF">BLGHR1_12811</name>
</gene>